<proteinExistence type="inferred from homology"/>
<feature type="transmembrane region" description="Helical" evidence="9">
    <location>
        <begin position="376"/>
        <end position="394"/>
    </location>
</feature>
<protein>
    <submittedName>
        <fullName evidence="10">Guanine permease</fullName>
    </submittedName>
</protein>
<evidence type="ECO:0000256" key="2">
    <source>
        <dbReference type="ARBA" id="ARBA00005697"/>
    </source>
</evidence>
<dbReference type="PANTHER" id="PTHR43337:SF1">
    <property type="entry name" value="XANTHINE_URACIL PERMEASE C887.17-RELATED"/>
    <property type="match status" value="1"/>
</dbReference>
<evidence type="ECO:0000313" key="11">
    <source>
        <dbReference type="Proteomes" id="UP000288259"/>
    </source>
</evidence>
<keyword evidence="11" id="KW-1185">Reference proteome</keyword>
<dbReference type="Pfam" id="PF00860">
    <property type="entry name" value="Xan_ur_permease"/>
    <property type="match status" value="1"/>
</dbReference>
<feature type="transmembrane region" description="Helical" evidence="9">
    <location>
        <begin position="228"/>
        <end position="250"/>
    </location>
</feature>
<keyword evidence="3 8" id="KW-0813">Transport</keyword>
<sequence length="464" mass="48700">MLLKPSNYCHFQVHLRNFLAPVVEESYGVGALQSVLEKLFKIEAQGSSVRAEVVGGVTTFLTMAYIIFVNPAILSQAGMDEGAVFVATCLAAAIGCLVMGLWANYPVALAPGMGLNAFFTYSVVLGMGYTWQTALGAVFFSGILFFLLSALRIRSWIINSIPITLRLAIAAGIGAFLALIGLQNANIIVGHDATLVALGDLSQTSVLLAGLGFFLIIGLVARKVQGAALISILFITLLGWLLGDVTYQGIVAAPPSLAPTFMQLDIAGAFDVAMLSVIFAFLFVDLFDTSGTLMAVAQRAGMTDKNGKLPRLEKALMADSTASVAGSVLGTSTTTSYIESASGVASGGKTGLTAVVVGLLFVLAIFFAPLAGMVPAYAAAGAIIYVSVLMLFTLRSVDWDDITEAAPVAVVLLMTPLTYSIADGIALGFISYVIVKALGGRYHELNWSVAFLAALFIAKFIWLG</sequence>
<dbReference type="EMBL" id="PIPY01000011">
    <property type="protein sequence ID" value="RUO58581.1"/>
    <property type="molecule type" value="Genomic_DNA"/>
</dbReference>
<organism evidence="10 11">
    <name type="scientific">Pseudidiomarina insulisalsae</name>
    <dbReference type="NCBI Taxonomy" id="575789"/>
    <lineage>
        <taxon>Bacteria</taxon>
        <taxon>Pseudomonadati</taxon>
        <taxon>Pseudomonadota</taxon>
        <taxon>Gammaproteobacteria</taxon>
        <taxon>Alteromonadales</taxon>
        <taxon>Idiomarinaceae</taxon>
        <taxon>Pseudidiomarina</taxon>
    </lineage>
</organism>
<evidence type="ECO:0000256" key="5">
    <source>
        <dbReference type="ARBA" id="ARBA00022692"/>
    </source>
</evidence>
<feature type="transmembrane region" description="Helical" evidence="9">
    <location>
        <begin position="163"/>
        <end position="182"/>
    </location>
</feature>
<dbReference type="Proteomes" id="UP000288259">
    <property type="component" value="Unassembled WGS sequence"/>
</dbReference>
<evidence type="ECO:0000256" key="1">
    <source>
        <dbReference type="ARBA" id="ARBA00004651"/>
    </source>
</evidence>
<keyword evidence="6 8" id="KW-1133">Transmembrane helix</keyword>
<dbReference type="GO" id="GO:0005886">
    <property type="term" value="C:plasma membrane"/>
    <property type="evidence" value="ECO:0007669"/>
    <property type="project" value="UniProtKB-SubCell"/>
</dbReference>
<keyword evidence="7 8" id="KW-0472">Membrane</keyword>
<feature type="transmembrane region" description="Helical" evidence="9">
    <location>
        <begin position="53"/>
        <end position="74"/>
    </location>
</feature>
<dbReference type="PIRSF" id="PIRSF005353">
    <property type="entry name" value="PbuG"/>
    <property type="match status" value="1"/>
</dbReference>
<feature type="transmembrane region" description="Helical" evidence="9">
    <location>
        <begin position="406"/>
        <end position="433"/>
    </location>
</feature>
<feature type="transmembrane region" description="Helical" evidence="9">
    <location>
        <begin position="352"/>
        <end position="370"/>
    </location>
</feature>
<feature type="transmembrane region" description="Helical" evidence="9">
    <location>
        <begin position="129"/>
        <end position="151"/>
    </location>
</feature>
<dbReference type="RefSeq" id="WP_126755239.1">
    <property type="nucleotide sequence ID" value="NZ_PIPY01000011.1"/>
</dbReference>
<evidence type="ECO:0000256" key="4">
    <source>
        <dbReference type="ARBA" id="ARBA00022475"/>
    </source>
</evidence>
<keyword evidence="4 8" id="KW-1003">Cell membrane</keyword>
<feature type="transmembrane region" description="Helical" evidence="9">
    <location>
        <begin position="83"/>
        <end position="103"/>
    </location>
</feature>
<comment type="caution">
    <text evidence="10">The sequence shown here is derived from an EMBL/GenBank/DDBJ whole genome shotgun (WGS) entry which is preliminary data.</text>
</comment>
<evidence type="ECO:0000256" key="9">
    <source>
        <dbReference type="SAM" id="Phobius"/>
    </source>
</evidence>
<dbReference type="AlphaFoldDB" id="A0A432YCC6"/>
<evidence type="ECO:0000256" key="3">
    <source>
        <dbReference type="ARBA" id="ARBA00022448"/>
    </source>
</evidence>
<comment type="similarity">
    <text evidence="2 8">Belongs to the nucleobase:cation symporter-2 (NCS2) (TC 2.A.40) family. Azg-like subfamily.</text>
</comment>
<dbReference type="InterPro" id="IPR006043">
    <property type="entry name" value="NCS2"/>
</dbReference>
<dbReference type="GO" id="GO:0015207">
    <property type="term" value="F:adenine transmembrane transporter activity"/>
    <property type="evidence" value="ECO:0007669"/>
    <property type="project" value="TreeGrafter"/>
</dbReference>
<reference evidence="11" key="1">
    <citation type="journal article" date="2018" name="Front. Microbiol.">
        <title>Genome-Based Analysis Reveals the Taxonomy and Diversity of the Family Idiomarinaceae.</title>
        <authorList>
            <person name="Liu Y."/>
            <person name="Lai Q."/>
            <person name="Shao Z."/>
        </authorList>
    </citation>
    <scope>NUCLEOTIDE SEQUENCE [LARGE SCALE GENOMIC DNA]</scope>
    <source>
        <strain evidence="11">CVS-6</strain>
    </source>
</reference>
<dbReference type="InterPro" id="IPR026033">
    <property type="entry name" value="Azg-like_bact_archaea"/>
</dbReference>
<evidence type="ECO:0000313" key="10">
    <source>
        <dbReference type="EMBL" id="RUO58581.1"/>
    </source>
</evidence>
<evidence type="ECO:0000256" key="7">
    <source>
        <dbReference type="ARBA" id="ARBA00023136"/>
    </source>
</evidence>
<feature type="transmembrane region" description="Helical" evidence="9">
    <location>
        <begin position="202"/>
        <end position="221"/>
    </location>
</feature>
<keyword evidence="5 8" id="KW-0812">Transmembrane</keyword>
<feature type="transmembrane region" description="Helical" evidence="9">
    <location>
        <begin position="262"/>
        <end position="284"/>
    </location>
</feature>
<dbReference type="OrthoDB" id="9808458at2"/>
<evidence type="ECO:0000256" key="8">
    <source>
        <dbReference type="PIRNR" id="PIRNR005353"/>
    </source>
</evidence>
<gene>
    <name evidence="10" type="ORF">CWI71_10550</name>
</gene>
<feature type="transmembrane region" description="Helical" evidence="9">
    <location>
        <begin position="445"/>
        <end position="463"/>
    </location>
</feature>
<accession>A0A432YCC6</accession>
<dbReference type="InterPro" id="IPR045018">
    <property type="entry name" value="Azg-like"/>
</dbReference>
<name>A0A432YCC6_9GAMM</name>
<evidence type="ECO:0000256" key="6">
    <source>
        <dbReference type="ARBA" id="ARBA00022989"/>
    </source>
</evidence>
<comment type="subcellular location">
    <subcellularLocation>
        <location evidence="1 8">Cell membrane</location>
        <topology evidence="1 8">Multi-pass membrane protein</topology>
    </subcellularLocation>
</comment>
<dbReference type="PANTHER" id="PTHR43337">
    <property type="entry name" value="XANTHINE/URACIL PERMEASE C887.17-RELATED"/>
    <property type="match status" value="1"/>
</dbReference>